<proteinExistence type="predicted"/>
<dbReference type="UniPathway" id="UPA00079"/>
<gene>
    <name evidence="10" type="primary">menA</name>
    <name evidence="10" type="ORF">IMCC3135_15025</name>
</gene>
<dbReference type="KEGG" id="gai:IMCC3135_15025"/>
<dbReference type="Proteomes" id="UP000250079">
    <property type="component" value="Chromosome"/>
</dbReference>
<dbReference type="Pfam" id="PF01040">
    <property type="entry name" value="UbiA"/>
    <property type="match status" value="1"/>
</dbReference>
<evidence type="ECO:0000256" key="1">
    <source>
        <dbReference type="ARBA" id="ARBA00004141"/>
    </source>
</evidence>
<evidence type="ECO:0000256" key="7">
    <source>
        <dbReference type="ARBA" id="ARBA00022989"/>
    </source>
</evidence>
<dbReference type="EMBL" id="CP018632">
    <property type="protein sequence ID" value="ASJ73089.1"/>
    <property type="molecule type" value="Genomic_DNA"/>
</dbReference>
<feature type="transmembrane region" description="Helical" evidence="9">
    <location>
        <begin position="38"/>
        <end position="57"/>
    </location>
</feature>
<evidence type="ECO:0000256" key="6">
    <source>
        <dbReference type="ARBA" id="ARBA00022692"/>
    </source>
</evidence>
<keyword evidence="5 10" id="KW-0808">Transferase</keyword>
<evidence type="ECO:0000256" key="2">
    <source>
        <dbReference type="ARBA" id="ARBA00004863"/>
    </source>
</evidence>
<dbReference type="AlphaFoldDB" id="A0A2Z2NPA1"/>
<keyword evidence="8 9" id="KW-0472">Membrane</keyword>
<protein>
    <submittedName>
        <fullName evidence="10">1,4-dihydroxy-2-naphthoate octaprenyltransferase</fullName>
        <ecNumber evidence="10">2.5.1.74</ecNumber>
    </submittedName>
</protein>
<keyword evidence="7 9" id="KW-1133">Transmembrane helix</keyword>
<keyword evidence="4" id="KW-1003">Cell membrane</keyword>
<reference evidence="10 11" key="1">
    <citation type="submission" date="2016-12" db="EMBL/GenBank/DDBJ databases">
        <authorList>
            <person name="Song W.-J."/>
            <person name="Kurnit D.M."/>
        </authorList>
    </citation>
    <scope>NUCLEOTIDE SEQUENCE [LARGE SCALE GENOMIC DNA]</scope>
    <source>
        <strain evidence="10 11">IMCC3135</strain>
    </source>
</reference>
<dbReference type="GO" id="GO:0009234">
    <property type="term" value="P:menaquinone biosynthetic process"/>
    <property type="evidence" value="ECO:0007669"/>
    <property type="project" value="UniProtKB-UniPathway"/>
</dbReference>
<accession>A0A2Z2NPA1</accession>
<keyword evidence="11" id="KW-1185">Reference proteome</keyword>
<organism evidence="10 11">
    <name type="scientific">Granulosicoccus antarcticus IMCC3135</name>
    <dbReference type="NCBI Taxonomy" id="1192854"/>
    <lineage>
        <taxon>Bacteria</taxon>
        <taxon>Pseudomonadati</taxon>
        <taxon>Pseudomonadota</taxon>
        <taxon>Gammaproteobacteria</taxon>
        <taxon>Chromatiales</taxon>
        <taxon>Granulosicoccaceae</taxon>
        <taxon>Granulosicoccus</taxon>
    </lineage>
</organism>
<keyword evidence="3" id="KW-0474">Menaquinone biosynthesis</keyword>
<evidence type="ECO:0000256" key="4">
    <source>
        <dbReference type="ARBA" id="ARBA00022475"/>
    </source>
</evidence>
<dbReference type="CDD" id="cd13962">
    <property type="entry name" value="PT_UbiA_UBIAD1"/>
    <property type="match status" value="1"/>
</dbReference>
<dbReference type="InterPro" id="IPR026046">
    <property type="entry name" value="UBIAD1"/>
</dbReference>
<name>A0A2Z2NPA1_9GAMM</name>
<feature type="transmembrane region" description="Helical" evidence="9">
    <location>
        <begin position="96"/>
        <end position="116"/>
    </location>
</feature>
<evidence type="ECO:0000313" key="10">
    <source>
        <dbReference type="EMBL" id="ASJ73089.1"/>
    </source>
</evidence>
<feature type="transmembrane region" description="Helical" evidence="9">
    <location>
        <begin position="246"/>
        <end position="265"/>
    </location>
</feature>
<dbReference type="GO" id="GO:0046428">
    <property type="term" value="F:1,4-dihydroxy-2-naphthoate polyprenyltransferase activity"/>
    <property type="evidence" value="ECO:0007669"/>
    <property type="project" value="UniProtKB-EC"/>
</dbReference>
<evidence type="ECO:0000256" key="8">
    <source>
        <dbReference type="ARBA" id="ARBA00023136"/>
    </source>
</evidence>
<feature type="transmembrane region" description="Helical" evidence="9">
    <location>
        <begin position="146"/>
        <end position="168"/>
    </location>
</feature>
<dbReference type="InterPro" id="IPR000537">
    <property type="entry name" value="UbiA_prenyltransferase"/>
</dbReference>
<comment type="pathway">
    <text evidence="2">Quinol/quinone metabolism; menaquinone biosynthesis.</text>
</comment>
<feature type="transmembrane region" description="Helical" evidence="9">
    <location>
        <begin position="220"/>
        <end position="240"/>
    </location>
</feature>
<evidence type="ECO:0000256" key="9">
    <source>
        <dbReference type="SAM" id="Phobius"/>
    </source>
</evidence>
<evidence type="ECO:0000256" key="3">
    <source>
        <dbReference type="ARBA" id="ARBA00022428"/>
    </source>
</evidence>
<feature type="transmembrane region" description="Helical" evidence="9">
    <location>
        <begin position="122"/>
        <end position="139"/>
    </location>
</feature>
<comment type="subcellular location">
    <subcellularLocation>
        <location evidence="1">Membrane</location>
        <topology evidence="1">Multi-pass membrane protein</topology>
    </subcellularLocation>
</comment>
<dbReference type="PANTHER" id="PTHR13929:SF0">
    <property type="entry name" value="UBIA PRENYLTRANSFERASE DOMAIN-CONTAINING PROTEIN 1"/>
    <property type="match status" value="1"/>
</dbReference>
<keyword evidence="6 9" id="KW-0812">Transmembrane</keyword>
<dbReference type="PANTHER" id="PTHR13929">
    <property type="entry name" value="1,4-DIHYDROXY-2-NAPHTHOATE OCTAPRENYLTRANSFERASE"/>
    <property type="match status" value="1"/>
</dbReference>
<feature type="transmembrane region" description="Helical" evidence="9">
    <location>
        <begin position="277"/>
        <end position="298"/>
    </location>
</feature>
<dbReference type="EC" id="2.5.1.74" evidence="10"/>
<dbReference type="GO" id="GO:0016020">
    <property type="term" value="C:membrane"/>
    <property type="evidence" value="ECO:0007669"/>
    <property type="project" value="UniProtKB-SubCell"/>
</dbReference>
<evidence type="ECO:0000256" key="5">
    <source>
        <dbReference type="ARBA" id="ARBA00022679"/>
    </source>
</evidence>
<dbReference type="GO" id="GO:0042371">
    <property type="term" value="P:vitamin K biosynthetic process"/>
    <property type="evidence" value="ECO:0007669"/>
    <property type="project" value="TreeGrafter"/>
</dbReference>
<sequence length="299" mass="32363">MLHTLVRSMRVPFLVLAPVSVFLGYATSLVSALRIQYLDLFLVLLGALLAHVSVNLFNEYHDFRRGLDVDANSKTKRTQFSVNSGALLENPDAAEAVHYGAIASLFVTTLIGTYFIVSQGLLIAPLGVIGVLIILSYAPRLIQHPVLCLVAPGVGFGPLIVIGTHVVLTGEYSVQAAIASLIPFFLVNNLLLLNQYPDIAADRRIGRQHFPIVYGERKGIMLYGNTIMATCGIIVLGIVSGIFPELSIVCLFPVGFAVMIFFGIARHGISLFRLLPYLGMNVGVTLVTTVFLGMSIIYG</sequence>
<evidence type="ECO:0000313" key="11">
    <source>
        <dbReference type="Proteomes" id="UP000250079"/>
    </source>
</evidence>
<dbReference type="InterPro" id="IPR044878">
    <property type="entry name" value="UbiA_sf"/>
</dbReference>
<dbReference type="Gene3D" id="1.10.357.140">
    <property type="entry name" value="UbiA prenyltransferase"/>
    <property type="match status" value="1"/>
</dbReference>
<feature type="transmembrane region" description="Helical" evidence="9">
    <location>
        <begin position="174"/>
        <end position="194"/>
    </location>
</feature>